<evidence type="ECO:0000259" key="1">
    <source>
        <dbReference type="Pfam" id="PF13449"/>
    </source>
</evidence>
<dbReference type="KEGG" id="acob:P0Y56_10370"/>
<gene>
    <name evidence="2" type="ORF">P0Y56_10370</name>
</gene>
<dbReference type="InterPro" id="IPR014567">
    <property type="entry name" value="UCP031900"/>
</dbReference>
<name>A0AAJ5X4J2_9SPHN</name>
<dbReference type="SUPFAM" id="SSF101898">
    <property type="entry name" value="NHL repeat"/>
    <property type="match status" value="1"/>
</dbReference>
<dbReference type="PIRSF" id="PIRSF031900">
    <property type="entry name" value="UCP031900"/>
    <property type="match status" value="1"/>
</dbReference>
<reference evidence="2" key="1">
    <citation type="submission" date="2023-03" db="EMBL/GenBank/DDBJ databases">
        <title>Andean soil-derived lignocellulolytic bacterial consortium as a source of novel taxa and putative plastic-active enzymes.</title>
        <authorList>
            <person name="Diaz-Garcia L."/>
            <person name="Chuvochina M."/>
            <person name="Feuerriegel G."/>
            <person name="Bunk B."/>
            <person name="Sproer C."/>
            <person name="Streit W.R."/>
            <person name="Rodriguez L.M."/>
            <person name="Overmann J."/>
            <person name="Jimenez D.J."/>
        </authorList>
    </citation>
    <scope>NUCLEOTIDE SEQUENCE</scope>
    <source>
        <strain evidence="2">MAG 26</strain>
    </source>
</reference>
<protein>
    <submittedName>
        <fullName evidence="2">Esterase-like activity of phytase family protein</fullName>
    </submittedName>
</protein>
<feature type="domain" description="Phytase-like" evidence="1">
    <location>
        <begin position="69"/>
        <end position="309"/>
    </location>
</feature>
<organism evidence="2 3">
    <name type="scientific">Candidatus Andeanibacterium colombiense</name>
    <dbReference type="NCBI Taxonomy" id="3121345"/>
    <lineage>
        <taxon>Bacteria</taxon>
        <taxon>Pseudomonadati</taxon>
        <taxon>Pseudomonadota</taxon>
        <taxon>Alphaproteobacteria</taxon>
        <taxon>Sphingomonadales</taxon>
        <taxon>Sphingomonadaceae</taxon>
        <taxon>Candidatus Andeanibacterium</taxon>
    </lineage>
</organism>
<proteinExistence type="predicted"/>
<evidence type="ECO:0000313" key="3">
    <source>
        <dbReference type="Proteomes" id="UP001218362"/>
    </source>
</evidence>
<evidence type="ECO:0000313" key="2">
    <source>
        <dbReference type="EMBL" id="WEK45438.1"/>
    </source>
</evidence>
<dbReference type="InterPro" id="IPR027372">
    <property type="entry name" value="Phytase-like_dom"/>
</dbReference>
<dbReference type="Pfam" id="PF13449">
    <property type="entry name" value="Phytase-like"/>
    <property type="match status" value="1"/>
</dbReference>
<dbReference type="AlphaFoldDB" id="A0AAJ5X4J2"/>
<dbReference type="Proteomes" id="UP001218362">
    <property type="component" value="Chromosome"/>
</dbReference>
<dbReference type="EMBL" id="CP119316">
    <property type="protein sequence ID" value="WEK45438.1"/>
    <property type="molecule type" value="Genomic_DNA"/>
</dbReference>
<sequence length="330" mass="36200">MRRLLLLLLVVAGLSPGLLWRDGLPKEVYTQSIELLPLALPGAADRRIGGSGGPLLTGAWQLKSPNFDFGSYSALVVPKPGILLSISDRGKYLRFGMPGSAAAGVEIGTVLPGSDSYKPLQDMESATRDPASGRIWIGLEFSQAFLRLDPDFSRHRMIAPPEMRHWRANGGPEAMTRLRDGRFVVIAEQAIHWSDTSREALVFARDPLDGGRPAKFRFTPPPGYDPSDMTQLPDGRVLILLRGLKFFPPGFAVRLVMADPADIKPGGDWPWRDVGELSSPIPMDNYEGLAATGGENGGPLTLWLISDDNQSKIIQRSLLLRFEWKPPALR</sequence>
<accession>A0AAJ5X4J2</accession>